<dbReference type="InterPro" id="IPR036291">
    <property type="entry name" value="NAD(P)-bd_dom_sf"/>
</dbReference>
<gene>
    <name evidence="4" type="ORF">GCM10022279_19700</name>
</gene>
<dbReference type="Proteomes" id="UP001501627">
    <property type="component" value="Unassembled WGS sequence"/>
</dbReference>
<reference evidence="5" key="1">
    <citation type="journal article" date="2019" name="Int. J. Syst. Evol. Microbiol.">
        <title>The Global Catalogue of Microorganisms (GCM) 10K type strain sequencing project: providing services to taxonomists for standard genome sequencing and annotation.</title>
        <authorList>
            <consortium name="The Broad Institute Genomics Platform"/>
            <consortium name="The Broad Institute Genome Sequencing Center for Infectious Disease"/>
            <person name="Wu L."/>
            <person name="Ma J."/>
        </authorList>
    </citation>
    <scope>NUCLEOTIDE SEQUENCE [LARGE SCALE GENOMIC DNA]</scope>
    <source>
        <strain evidence="5">JCM 17561</strain>
    </source>
</reference>
<dbReference type="PANTHER" id="PTHR44196">
    <property type="entry name" value="DEHYDROGENASE/REDUCTASE SDR FAMILY MEMBER 7B"/>
    <property type="match status" value="1"/>
</dbReference>
<evidence type="ECO:0000256" key="2">
    <source>
        <dbReference type="ARBA" id="ARBA00023002"/>
    </source>
</evidence>
<proteinExistence type="inferred from homology"/>
<name>A0ABP7RDW4_9BURK</name>
<dbReference type="CDD" id="cd05233">
    <property type="entry name" value="SDR_c"/>
    <property type="match status" value="1"/>
</dbReference>
<dbReference type="EMBL" id="BAABBP010000015">
    <property type="protein sequence ID" value="GAA3996079.1"/>
    <property type="molecule type" value="Genomic_DNA"/>
</dbReference>
<sequence length="297" mass="30945">MNDTQTTPVVLITGASRGIGAATAVAFGRAGWRVAITARTQVEGQQLGHQLRRPDGGLLAGSLATTAQAVRDVGAEVFTHAMDLMDGASLDAALDAVLAHYGRVDLLINNAVYQDREMNALLLELEDDMLERTLQGNVLAPFRLTRRLLPHMLAQGGGQVINVCSGAGQYDPPLPADQGGWGFAYGASKAGLIRLAGCINRELGKQGLHAFSVNPGVVSTEAVTATLGDGGMLAQRYGAVTPEAIAQALLWLATSADARAWARGKGMLDLQTLAREQGFAPAFVPAGVSGSSSKQGM</sequence>
<evidence type="ECO:0000313" key="4">
    <source>
        <dbReference type="EMBL" id="GAA3996079.1"/>
    </source>
</evidence>
<dbReference type="RefSeq" id="WP_103045141.1">
    <property type="nucleotide sequence ID" value="NZ_BAABBP010000015.1"/>
</dbReference>
<dbReference type="PRINTS" id="PR00080">
    <property type="entry name" value="SDRFAMILY"/>
</dbReference>
<dbReference type="Gene3D" id="3.40.50.720">
    <property type="entry name" value="NAD(P)-binding Rossmann-like Domain"/>
    <property type="match status" value="1"/>
</dbReference>
<accession>A0ABP7RDW4</accession>
<comment type="similarity">
    <text evidence="1 3">Belongs to the short-chain dehydrogenases/reductases (SDR) family.</text>
</comment>
<evidence type="ECO:0000313" key="5">
    <source>
        <dbReference type="Proteomes" id="UP001501627"/>
    </source>
</evidence>
<evidence type="ECO:0000256" key="3">
    <source>
        <dbReference type="RuleBase" id="RU000363"/>
    </source>
</evidence>
<comment type="caution">
    <text evidence="4">The sequence shown here is derived from an EMBL/GenBank/DDBJ whole genome shotgun (WGS) entry which is preliminary data.</text>
</comment>
<organism evidence="4 5">
    <name type="scientific">Comamonas faecalis</name>
    <dbReference type="NCBI Taxonomy" id="1387849"/>
    <lineage>
        <taxon>Bacteria</taxon>
        <taxon>Pseudomonadati</taxon>
        <taxon>Pseudomonadota</taxon>
        <taxon>Betaproteobacteria</taxon>
        <taxon>Burkholderiales</taxon>
        <taxon>Comamonadaceae</taxon>
        <taxon>Comamonas</taxon>
    </lineage>
</organism>
<dbReference type="Pfam" id="PF00106">
    <property type="entry name" value="adh_short"/>
    <property type="match status" value="2"/>
</dbReference>
<dbReference type="InterPro" id="IPR002347">
    <property type="entry name" value="SDR_fam"/>
</dbReference>
<keyword evidence="5" id="KW-1185">Reference proteome</keyword>
<protein>
    <submittedName>
        <fullName evidence="4">SDR family NAD(P)-dependent oxidoreductase</fullName>
    </submittedName>
</protein>
<dbReference type="SUPFAM" id="SSF51735">
    <property type="entry name" value="NAD(P)-binding Rossmann-fold domains"/>
    <property type="match status" value="1"/>
</dbReference>
<evidence type="ECO:0000256" key="1">
    <source>
        <dbReference type="ARBA" id="ARBA00006484"/>
    </source>
</evidence>
<dbReference type="PANTHER" id="PTHR44196:SF1">
    <property type="entry name" value="DEHYDROGENASE_REDUCTASE SDR FAMILY MEMBER 7B"/>
    <property type="match status" value="1"/>
</dbReference>
<dbReference type="PRINTS" id="PR00081">
    <property type="entry name" value="GDHRDH"/>
</dbReference>
<keyword evidence="2" id="KW-0560">Oxidoreductase</keyword>